<protein>
    <submittedName>
        <fullName evidence="2">Uncharacterized protein</fullName>
    </submittedName>
</protein>
<evidence type="ECO:0000313" key="2">
    <source>
        <dbReference type="EMBL" id="KAL2517434.1"/>
    </source>
</evidence>
<feature type="compositionally biased region" description="Basic and acidic residues" evidence="1">
    <location>
        <begin position="171"/>
        <end position="182"/>
    </location>
</feature>
<sequence>MTDATNAQLATLTKQVELLVRTQTQGINAIQTTIMCENCGANHSTSDCMLLASSEQVNFVLNDTHQQYNPYSQTYNSSWKQHPNFKWYENKQFGNIYNAQQERGPSLEEMFQQFMQKTDKVLERLDTNYQKSTCVYQKNRDSDWSGVQLPEIHVKRPEKNDEQLTIEEEEAGKQDEKSKEEEYVEKEKLILNEQNKKMTFNDTALIKQFSESRIYSQIDFCDQGRRGS</sequence>
<evidence type="ECO:0000256" key="1">
    <source>
        <dbReference type="SAM" id="MobiDB-lite"/>
    </source>
</evidence>
<proteinExistence type="predicted"/>
<organism evidence="2 3">
    <name type="scientific">Abeliophyllum distichum</name>
    <dbReference type="NCBI Taxonomy" id="126358"/>
    <lineage>
        <taxon>Eukaryota</taxon>
        <taxon>Viridiplantae</taxon>
        <taxon>Streptophyta</taxon>
        <taxon>Embryophyta</taxon>
        <taxon>Tracheophyta</taxon>
        <taxon>Spermatophyta</taxon>
        <taxon>Magnoliopsida</taxon>
        <taxon>eudicotyledons</taxon>
        <taxon>Gunneridae</taxon>
        <taxon>Pentapetalae</taxon>
        <taxon>asterids</taxon>
        <taxon>lamiids</taxon>
        <taxon>Lamiales</taxon>
        <taxon>Oleaceae</taxon>
        <taxon>Forsythieae</taxon>
        <taxon>Abeliophyllum</taxon>
    </lineage>
</organism>
<dbReference type="AlphaFoldDB" id="A0ABD1TXH5"/>
<accession>A0ABD1TXH5</accession>
<feature type="region of interest" description="Disordered" evidence="1">
    <location>
        <begin position="156"/>
        <end position="182"/>
    </location>
</feature>
<reference evidence="3" key="1">
    <citation type="submission" date="2024-07" db="EMBL/GenBank/DDBJ databases">
        <title>Two chromosome-level genome assemblies of Korean endemic species Abeliophyllum distichum and Forsythia ovata (Oleaceae).</title>
        <authorList>
            <person name="Jang H."/>
        </authorList>
    </citation>
    <scope>NUCLEOTIDE SEQUENCE [LARGE SCALE GENOMIC DNA]</scope>
</reference>
<keyword evidence="3" id="KW-1185">Reference proteome</keyword>
<dbReference type="Proteomes" id="UP001604336">
    <property type="component" value="Unassembled WGS sequence"/>
</dbReference>
<evidence type="ECO:0000313" key="3">
    <source>
        <dbReference type="Proteomes" id="UP001604336"/>
    </source>
</evidence>
<name>A0ABD1TXH5_9LAMI</name>
<comment type="caution">
    <text evidence="2">The sequence shown here is derived from an EMBL/GenBank/DDBJ whole genome shotgun (WGS) entry which is preliminary data.</text>
</comment>
<gene>
    <name evidence="2" type="ORF">Adt_13681</name>
</gene>
<dbReference type="EMBL" id="JBFOLK010000004">
    <property type="protein sequence ID" value="KAL2517434.1"/>
    <property type="molecule type" value="Genomic_DNA"/>
</dbReference>